<keyword evidence="5" id="KW-1185">Reference proteome</keyword>
<feature type="domain" description="Gfo/Idh/MocA-like oxidoreductase C-terminal" evidence="3">
    <location>
        <begin position="195"/>
        <end position="349"/>
    </location>
</feature>
<accession>A0ABM7N1C8</accession>
<organism evidence="4 5">
    <name type="scientific">Erwinia rhapontici</name>
    <name type="common">Pectobacterium rhapontici</name>
    <dbReference type="NCBI Taxonomy" id="55212"/>
    <lineage>
        <taxon>Bacteria</taxon>
        <taxon>Pseudomonadati</taxon>
        <taxon>Pseudomonadota</taxon>
        <taxon>Gammaproteobacteria</taxon>
        <taxon>Enterobacterales</taxon>
        <taxon>Erwiniaceae</taxon>
        <taxon>Erwinia</taxon>
    </lineage>
</organism>
<evidence type="ECO:0000259" key="2">
    <source>
        <dbReference type="Pfam" id="PF01408"/>
    </source>
</evidence>
<protein>
    <submittedName>
        <fullName evidence="4">Oxidoreductase</fullName>
    </submittedName>
</protein>
<evidence type="ECO:0000313" key="4">
    <source>
        <dbReference type="EMBL" id="BCQ35133.1"/>
    </source>
</evidence>
<dbReference type="PANTHER" id="PTHR43818">
    <property type="entry name" value="BCDNA.GH03377"/>
    <property type="match status" value="1"/>
</dbReference>
<dbReference type="GeneID" id="99866712"/>
<dbReference type="RefSeq" id="WP_159336620.1">
    <property type="nucleotide sequence ID" value="NZ_AP024329.1"/>
</dbReference>
<dbReference type="SUPFAM" id="SSF51735">
    <property type="entry name" value="NAD(P)-binding Rossmann-fold domains"/>
    <property type="match status" value="1"/>
</dbReference>
<dbReference type="Gene3D" id="3.40.50.720">
    <property type="entry name" value="NAD(P)-binding Rossmann-like Domain"/>
    <property type="match status" value="1"/>
</dbReference>
<dbReference type="Pfam" id="PF02894">
    <property type="entry name" value="GFO_IDH_MocA_C"/>
    <property type="match status" value="1"/>
</dbReference>
<dbReference type="Proteomes" id="UP000677515">
    <property type="component" value="Chromosome"/>
</dbReference>
<dbReference type="PANTHER" id="PTHR43818:SF11">
    <property type="entry name" value="BCDNA.GH03377"/>
    <property type="match status" value="1"/>
</dbReference>
<keyword evidence="1" id="KW-0560">Oxidoreductase</keyword>
<sequence length="356" mass="39098">METSGKINVGVLGCGPISQAGHFESCIKASNARLYAICDSADDLRQRMAAMWAPEVAYADYQQMLDDEKVDAIIIATADAFHVPLAIKALKAGKHVLCEKPLGITVEESEELVQIAQTSGKLLQVGHMKRFDGGIQAARDFVQQEMGQAVAYKGWYGDNSHRYTVTDAVQPKMITSAAKRKPSVDPKADLQQYYLLAHGSHLVDTAFYINGTITDVEARFLHRGGVHCWFIDIGFANGALGQLDLSVGVRMDWHEGFQLYGENGSVLAKTYNPWLFKSSDVDIFHEKTACWQRPLAADGHFYRRQLEAFAHAILTEQPVTGTSVEEGLHVVQVLAAIQQSVREGRSVSVTSARGSV</sequence>
<dbReference type="EMBL" id="AP024329">
    <property type="protein sequence ID" value="BCQ35133.1"/>
    <property type="molecule type" value="Genomic_DNA"/>
</dbReference>
<dbReference type="InterPro" id="IPR004104">
    <property type="entry name" value="Gfo/Idh/MocA-like_OxRdtase_C"/>
</dbReference>
<dbReference type="InterPro" id="IPR036291">
    <property type="entry name" value="NAD(P)-bd_dom_sf"/>
</dbReference>
<dbReference type="InterPro" id="IPR050463">
    <property type="entry name" value="Gfo/Idh/MocA_oxidrdct_glycsds"/>
</dbReference>
<dbReference type="Pfam" id="PF01408">
    <property type="entry name" value="GFO_IDH_MocA"/>
    <property type="match status" value="1"/>
</dbReference>
<reference evidence="4 5" key="1">
    <citation type="submission" date="2021-01" db="EMBL/GenBank/DDBJ databases">
        <title>Complete genome sequence of Erwinia rhapontici MAFF 311153.</title>
        <authorList>
            <person name="Morohoshi T."/>
            <person name="Someya N."/>
        </authorList>
    </citation>
    <scope>NUCLEOTIDE SEQUENCE [LARGE SCALE GENOMIC DNA]</scope>
    <source>
        <strain evidence="4 5">MAFF 311153</strain>
    </source>
</reference>
<feature type="domain" description="Gfo/Idh/MocA-like oxidoreductase N-terminal" evidence="2">
    <location>
        <begin position="7"/>
        <end position="127"/>
    </location>
</feature>
<evidence type="ECO:0000259" key="3">
    <source>
        <dbReference type="Pfam" id="PF02894"/>
    </source>
</evidence>
<dbReference type="Gene3D" id="3.30.360.10">
    <property type="entry name" value="Dihydrodipicolinate Reductase, domain 2"/>
    <property type="match status" value="1"/>
</dbReference>
<proteinExistence type="predicted"/>
<gene>
    <name evidence="4" type="ORF">ERHA53_24760</name>
</gene>
<dbReference type="InterPro" id="IPR000683">
    <property type="entry name" value="Gfo/Idh/MocA-like_OxRdtase_N"/>
</dbReference>
<evidence type="ECO:0000313" key="5">
    <source>
        <dbReference type="Proteomes" id="UP000677515"/>
    </source>
</evidence>
<evidence type="ECO:0000256" key="1">
    <source>
        <dbReference type="ARBA" id="ARBA00023002"/>
    </source>
</evidence>
<dbReference type="SUPFAM" id="SSF55347">
    <property type="entry name" value="Glyceraldehyde-3-phosphate dehydrogenase-like, C-terminal domain"/>
    <property type="match status" value="1"/>
</dbReference>
<name>A0ABM7N1C8_ERWRD</name>